<comment type="caution">
    <text evidence="2">The sequence shown here is derived from an EMBL/GenBank/DDBJ whole genome shotgun (WGS) entry which is preliminary data.</text>
</comment>
<keyword evidence="1" id="KW-1133">Transmembrane helix</keyword>
<keyword evidence="1" id="KW-0472">Membrane</keyword>
<dbReference type="PANTHER" id="PTHR33645">
    <property type="entry name" value="AMINOPEPTIDASE (DUF3754)"/>
    <property type="match status" value="1"/>
</dbReference>
<evidence type="ECO:0000256" key="1">
    <source>
        <dbReference type="SAM" id="Phobius"/>
    </source>
</evidence>
<keyword evidence="3" id="KW-1185">Reference proteome</keyword>
<organism evidence="2 3">
    <name type="scientific">Chlamydomonas eustigma</name>
    <dbReference type="NCBI Taxonomy" id="1157962"/>
    <lineage>
        <taxon>Eukaryota</taxon>
        <taxon>Viridiplantae</taxon>
        <taxon>Chlorophyta</taxon>
        <taxon>core chlorophytes</taxon>
        <taxon>Chlorophyceae</taxon>
        <taxon>CS clade</taxon>
        <taxon>Chlamydomonadales</taxon>
        <taxon>Chlamydomonadaceae</taxon>
        <taxon>Chlamydomonas</taxon>
    </lineage>
</organism>
<protein>
    <submittedName>
        <fullName evidence="2">Uncharacterized protein</fullName>
    </submittedName>
</protein>
<dbReference type="Proteomes" id="UP000232323">
    <property type="component" value="Unassembled WGS sequence"/>
</dbReference>
<dbReference type="InterPro" id="IPR022227">
    <property type="entry name" value="DUF3754"/>
</dbReference>
<dbReference type="OrthoDB" id="2020015at2759"/>
<reference evidence="2 3" key="1">
    <citation type="submission" date="2017-08" db="EMBL/GenBank/DDBJ databases">
        <title>Acidophilic green algal genome provides insights into adaptation to an acidic environment.</title>
        <authorList>
            <person name="Hirooka S."/>
            <person name="Hirose Y."/>
            <person name="Kanesaki Y."/>
            <person name="Higuchi S."/>
            <person name="Fujiwara T."/>
            <person name="Onuma R."/>
            <person name="Era A."/>
            <person name="Ohbayashi R."/>
            <person name="Uzuka A."/>
            <person name="Nozaki H."/>
            <person name="Yoshikawa H."/>
            <person name="Miyagishima S.Y."/>
        </authorList>
    </citation>
    <scope>NUCLEOTIDE SEQUENCE [LARGE SCALE GENOMIC DNA]</scope>
    <source>
        <strain evidence="2 3">NIES-2499</strain>
    </source>
</reference>
<keyword evidence="1" id="KW-0812">Transmembrane</keyword>
<name>A0A250WXM7_9CHLO</name>
<dbReference type="PANTHER" id="PTHR33645:SF11">
    <property type="entry name" value="AMINOPEPTIDASE (DUF3754)"/>
    <property type="match status" value="1"/>
</dbReference>
<sequence>MSIARPPERHIPVQFRDIYGIVKGSLSIGQRQLFEEICQLLESLFAQEFMNIRRRLKQNFLPFSAGAKGQRLQARLGRPVPNKLDLDQREINLVADFMQILASARYHLMTSEEWIMAVEESFTFNMPIQVNWAFFDTKLLTSFWSSSAERRLIRQLLPDSSDHCLVFHRGIDVAKASGLYINDKIELLLSYAVFAPLIKLWNRMKVLRLGLFKWHRTTVSPSEGLEADLQASSSKTPLQHRHAKMGERMSLRTQLPSIFSVLSNFLKVIHIKEPVFKEVVVMYRVLQKHKTTSKVLSKKRSNDDRIADILRARNIHMRCFHDIPMADLDLVFPEKKVSLKLVSLLTMVVSAVTALIAVASMMFNAHGKINISVVFSALSLIAARCFQVYSSMQAERSQTIQDMTNVLYNKTNDAQEGVISMLLEDMADQRLKEAVLAYANLYLFGSESGTTIQLGGKGATLSELDVECENFLEEHFGVKLDFALEDTLPILLEWGLVRQRHNRLKGTEYVACSLEEAHDHLTKRWSSAYETIGRPQKDKELPLTSLLPNPKIALSTIQMRRMPGKIEDRLTFQCPSSDVTVHGALSSSKGSGDQVVKEQDQNKARFLAVDAKVANKHLRKDVEIKCTAESPKKTKNPSFLRKMFR</sequence>
<dbReference type="EMBL" id="BEGY01000012">
    <property type="protein sequence ID" value="GAX75535.1"/>
    <property type="molecule type" value="Genomic_DNA"/>
</dbReference>
<dbReference type="AlphaFoldDB" id="A0A250WXM7"/>
<accession>A0A250WXM7</accession>
<gene>
    <name evidence="2" type="ORF">CEUSTIGMA_g2978.t1</name>
</gene>
<proteinExistence type="predicted"/>
<evidence type="ECO:0000313" key="3">
    <source>
        <dbReference type="Proteomes" id="UP000232323"/>
    </source>
</evidence>
<feature type="transmembrane region" description="Helical" evidence="1">
    <location>
        <begin position="341"/>
        <end position="363"/>
    </location>
</feature>
<dbReference type="Pfam" id="PF12576">
    <property type="entry name" value="DUF3754"/>
    <property type="match status" value="1"/>
</dbReference>
<evidence type="ECO:0000313" key="2">
    <source>
        <dbReference type="EMBL" id="GAX75535.1"/>
    </source>
</evidence>